<dbReference type="Pfam" id="PF02076">
    <property type="entry name" value="STE3"/>
    <property type="match status" value="1"/>
</dbReference>
<keyword evidence="6" id="KW-0297">G-protein coupled receptor</keyword>
<dbReference type="InterPro" id="IPR000481">
    <property type="entry name" value="GPCR_Pheromne_B_alpha_rcpt"/>
</dbReference>
<sequence length="480" mass="53324">MLPADPTYPLLPIFAFLGFIIGLIPLSWHLQAWNAGTCVYMIWTSFACLIQFVNAIIWKDTARTIVPVWCDISTKFIIGAGVGIPASTLCINRRLYAITTCRSVSTSREDKRRAVIIDLCISIGLPVLVMILHYVVQGHRFNIMEGVGCLPEIYNTPPAYPLVFMWPPLIGCVSFVYAFMTLLSFLRHRIKFNEVISSSGGAMTISRYLRLMLLSISEMVCTIPIGAYSIYINTAGVTLAPWVSWANTHAEFSHVEEVPAFIWRSNRPFLISVVMGQWVYVFAAFLFFALFGFAEEARKHYRLAFWWVMKWFGIRPKPKSEKMAFNKLSGMANYGKPPQFNDFNALPPYSPSPSTPRTPHKRPESLSPSLAESFSQVDLEKCLPPSPSKSHSDASSVYDAHDDASQHVIIISDECPASTPPTPERPVPPAIAVPAFHRPFSPPLLRPGLAALPAAGAQAIARKGSVGSISIMVHTESHTF</sequence>
<dbReference type="GO" id="GO:0005886">
    <property type="term" value="C:plasma membrane"/>
    <property type="evidence" value="ECO:0007669"/>
    <property type="project" value="TreeGrafter"/>
</dbReference>
<dbReference type="PRINTS" id="PR00901">
    <property type="entry name" value="PHEROMONEBAR"/>
</dbReference>
<evidence type="ECO:0000256" key="7">
    <source>
        <dbReference type="ARBA" id="ARBA00023136"/>
    </source>
</evidence>
<dbReference type="GO" id="GO:0000750">
    <property type="term" value="P:pheromone-dependent signal transduction involved in conjugation with cellular fusion"/>
    <property type="evidence" value="ECO:0007669"/>
    <property type="project" value="TreeGrafter"/>
</dbReference>
<dbReference type="PRINTS" id="PR00899">
    <property type="entry name" value="GPCRSTE3"/>
</dbReference>
<comment type="caution">
    <text evidence="12">The sequence shown here is derived from an EMBL/GenBank/DDBJ whole genome shotgun (WGS) entry which is preliminary data.</text>
</comment>
<feature type="transmembrane region" description="Helical" evidence="11">
    <location>
        <begin position="269"/>
        <end position="293"/>
    </location>
</feature>
<dbReference type="Proteomes" id="UP000184267">
    <property type="component" value="Unassembled WGS sequence"/>
</dbReference>
<dbReference type="EMBL" id="MNAD01000288">
    <property type="protein sequence ID" value="OJT14427.1"/>
    <property type="molecule type" value="Genomic_DNA"/>
</dbReference>
<evidence type="ECO:0000256" key="1">
    <source>
        <dbReference type="ARBA" id="ARBA00004141"/>
    </source>
</evidence>
<keyword evidence="13" id="KW-1185">Reference proteome</keyword>
<evidence type="ECO:0000256" key="3">
    <source>
        <dbReference type="ARBA" id="ARBA00022507"/>
    </source>
</evidence>
<evidence type="ECO:0000256" key="8">
    <source>
        <dbReference type="ARBA" id="ARBA00023170"/>
    </source>
</evidence>
<name>A0A1M2W3I5_TRAPU</name>
<feature type="transmembrane region" description="Helical" evidence="11">
    <location>
        <begin position="208"/>
        <end position="231"/>
    </location>
</feature>
<dbReference type="AlphaFoldDB" id="A0A1M2W3I5"/>
<dbReference type="OMA" id="VICMNGC"/>
<keyword evidence="8 12" id="KW-0675">Receptor</keyword>
<evidence type="ECO:0000313" key="12">
    <source>
        <dbReference type="EMBL" id="OJT14427.1"/>
    </source>
</evidence>
<evidence type="ECO:0000256" key="4">
    <source>
        <dbReference type="ARBA" id="ARBA00022692"/>
    </source>
</evidence>
<dbReference type="PANTHER" id="PTHR28097">
    <property type="entry name" value="PHEROMONE A FACTOR RECEPTOR"/>
    <property type="match status" value="1"/>
</dbReference>
<evidence type="ECO:0000256" key="5">
    <source>
        <dbReference type="ARBA" id="ARBA00022989"/>
    </source>
</evidence>
<dbReference type="CDD" id="cd14966">
    <property type="entry name" value="7tmD_STE3"/>
    <property type="match status" value="1"/>
</dbReference>
<dbReference type="OrthoDB" id="2874149at2759"/>
<organism evidence="12 13">
    <name type="scientific">Trametes pubescens</name>
    <name type="common">White-rot fungus</name>
    <dbReference type="NCBI Taxonomy" id="154538"/>
    <lineage>
        <taxon>Eukaryota</taxon>
        <taxon>Fungi</taxon>
        <taxon>Dikarya</taxon>
        <taxon>Basidiomycota</taxon>
        <taxon>Agaricomycotina</taxon>
        <taxon>Agaricomycetes</taxon>
        <taxon>Polyporales</taxon>
        <taxon>Polyporaceae</taxon>
        <taxon>Trametes</taxon>
    </lineage>
</organism>
<comment type="similarity">
    <text evidence="2">Belongs to the G-protein coupled receptor 4 family.</text>
</comment>
<keyword evidence="5 11" id="KW-1133">Transmembrane helix</keyword>
<keyword evidence="7 11" id="KW-0472">Membrane</keyword>
<comment type="subcellular location">
    <subcellularLocation>
        <location evidence="1">Membrane</location>
        <topology evidence="1">Multi-pass membrane protein</topology>
    </subcellularLocation>
</comment>
<proteinExistence type="inferred from homology"/>
<keyword evidence="3" id="KW-0589">Pheromone response</keyword>
<reference evidence="12 13" key="1">
    <citation type="submission" date="2016-10" db="EMBL/GenBank/DDBJ databases">
        <title>Genome sequence of the basidiomycete white-rot fungus Trametes pubescens.</title>
        <authorList>
            <person name="Makela M.R."/>
            <person name="Granchi Z."/>
            <person name="Peng M."/>
            <person name="De Vries R.P."/>
            <person name="Grigoriev I."/>
            <person name="Riley R."/>
            <person name="Hilden K."/>
        </authorList>
    </citation>
    <scope>NUCLEOTIDE SEQUENCE [LARGE SCALE GENOMIC DNA]</scope>
    <source>
        <strain evidence="12 13">FBCC735</strain>
    </source>
</reference>
<keyword evidence="9" id="KW-0807">Transducer</keyword>
<feature type="region of interest" description="Disordered" evidence="10">
    <location>
        <begin position="345"/>
        <end position="367"/>
    </location>
</feature>
<dbReference type="InterPro" id="IPR001499">
    <property type="entry name" value="GPCR_STE3"/>
</dbReference>
<evidence type="ECO:0000256" key="11">
    <source>
        <dbReference type="SAM" id="Phobius"/>
    </source>
</evidence>
<evidence type="ECO:0000313" key="13">
    <source>
        <dbReference type="Proteomes" id="UP000184267"/>
    </source>
</evidence>
<gene>
    <name evidence="12" type="ORF">TRAPUB_9005</name>
</gene>
<accession>A0A1M2W3I5</accession>
<dbReference type="GO" id="GO:0004934">
    <property type="term" value="F:mating-type alpha-factor pheromone receptor activity"/>
    <property type="evidence" value="ECO:0007669"/>
    <property type="project" value="InterPro"/>
</dbReference>
<feature type="transmembrane region" description="Helical" evidence="11">
    <location>
        <begin position="164"/>
        <end position="187"/>
    </location>
</feature>
<evidence type="ECO:0000256" key="10">
    <source>
        <dbReference type="SAM" id="MobiDB-lite"/>
    </source>
</evidence>
<evidence type="ECO:0000256" key="2">
    <source>
        <dbReference type="ARBA" id="ARBA00011085"/>
    </source>
</evidence>
<feature type="transmembrane region" description="Helical" evidence="11">
    <location>
        <begin position="6"/>
        <end position="26"/>
    </location>
</feature>
<protein>
    <submittedName>
        <fullName evidence="12">Pheromone B alpha 2 receptor</fullName>
    </submittedName>
</protein>
<dbReference type="STRING" id="154538.A0A1M2W3I5"/>
<evidence type="ECO:0000256" key="9">
    <source>
        <dbReference type="ARBA" id="ARBA00023224"/>
    </source>
</evidence>
<keyword evidence="4 11" id="KW-0812">Transmembrane</keyword>
<feature type="transmembrane region" description="Helical" evidence="11">
    <location>
        <begin position="115"/>
        <end position="136"/>
    </location>
</feature>
<feature type="transmembrane region" description="Helical" evidence="11">
    <location>
        <begin position="38"/>
        <end position="57"/>
    </location>
</feature>
<evidence type="ECO:0000256" key="6">
    <source>
        <dbReference type="ARBA" id="ARBA00023040"/>
    </source>
</evidence>
<dbReference type="PANTHER" id="PTHR28097:SF1">
    <property type="entry name" value="PHEROMONE A FACTOR RECEPTOR"/>
    <property type="match status" value="1"/>
</dbReference>